<gene>
    <name evidence="1" type="ORF">RGD00_23295</name>
</gene>
<dbReference type="RefSeq" id="WP_310459617.1">
    <property type="nucleotide sequence ID" value="NZ_JAVKPH010000110.1"/>
</dbReference>
<evidence type="ECO:0000313" key="1">
    <source>
        <dbReference type="EMBL" id="MDR5655533.1"/>
    </source>
</evidence>
<name>A0ABU1FF51_9RHOB</name>
<evidence type="ECO:0000313" key="2">
    <source>
        <dbReference type="Proteomes" id="UP001247754"/>
    </source>
</evidence>
<keyword evidence="2" id="KW-1185">Reference proteome</keyword>
<reference evidence="1 2" key="1">
    <citation type="submission" date="2023-09" db="EMBL/GenBank/DDBJ databases">
        <title>Xinfangfangia sedmenti sp. nov., isolated the sedment.</title>
        <authorList>
            <person name="Xu L."/>
        </authorList>
    </citation>
    <scope>NUCLEOTIDE SEQUENCE [LARGE SCALE GENOMIC DNA]</scope>
    <source>
        <strain evidence="1 2">LG-4</strain>
    </source>
</reference>
<dbReference type="EMBL" id="JAVKPH010000110">
    <property type="protein sequence ID" value="MDR5655533.1"/>
    <property type="molecule type" value="Genomic_DNA"/>
</dbReference>
<organism evidence="1 2">
    <name type="scientific">Ruixingdingia sedimenti</name>
    <dbReference type="NCBI Taxonomy" id="3073604"/>
    <lineage>
        <taxon>Bacteria</taxon>
        <taxon>Pseudomonadati</taxon>
        <taxon>Pseudomonadota</taxon>
        <taxon>Alphaproteobacteria</taxon>
        <taxon>Rhodobacterales</taxon>
        <taxon>Paracoccaceae</taxon>
        <taxon>Ruixingdingia</taxon>
    </lineage>
</organism>
<protein>
    <submittedName>
        <fullName evidence="1">Uncharacterized protein</fullName>
    </submittedName>
</protein>
<comment type="caution">
    <text evidence="1">The sequence shown here is derived from an EMBL/GenBank/DDBJ whole genome shotgun (WGS) entry which is preliminary data.</text>
</comment>
<dbReference type="Proteomes" id="UP001247754">
    <property type="component" value="Unassembled WGS sequence"/>
</dbReference>
<proteinExistence type="predicted"/>
<sequence>MTFPKVGYLMRPLATSSTIKNTVELEQADGLFPGYSASGQDVWLPYFDYEGPAIVLSAVGAQCGSVAQIA</sequence>
<accession>A0ABU1FF51</accession>